<gene>
    <name evidence="2" type="ORF">PJIAN_313</name>
</gene>
<feature type="signal peptide" evidence="1">
    <location>
        <begin position="1"/>
        <end position="21"/>
    </location>
</feature>
<name>A0A170ZIU2_9BACT</name>
<organism evidence="2 3">
    <name type="scientific">Paludibacter jiangxiensis</name>
    <dbReference type="NCBI Taxonomy" id="681398"/>
    <lineage>
        <taxon>Bacteria</taxon>
        <taxon>Pseudomonadati</taxon>
        <taxon>Bacteroidota</taxon>
        <taxon>Bacteroidia</taxon>
        <taxon>Bacteroidales</taxon>
        <taxon>Paludibacteraceae</taxon>
        <taxon>Paludibacter</taxon>
    </lineage>
</organism>
<comment type="caution">
    <text evidence="2">The sequence shown here is derived from an EMBL/GenBank/DDBJ whole genome shotgun (WGS) entry which is preliminary data.</text>
</comment>
<evidence type="ECO:0000313" key="3">
    <source>
        <dbReference type="Proteomes" id="UP000076586"/>
    </source>
</evidence>
<keyword evidence="3" id="KW-1185">Reference proteome</keyword>
<dbReference type="STRING" id="681398.PJIAN_313"/>
<accession>A0A170ZIU2</accession>
<protein>
    <submittedName>
        <fullName evidence="2">Uncharacterized protein</fullName>
    </submittedName>
</protein>
<proteinExistence type="predicted"/>
<evidence type="ECO:0000256" key="1">
    <source>
        <dbReference type="SAM" id="SignalP"/>
    </source>
</evidence>
<reference evidence="3" key="1">
    <citation type="submission" date="2016-04" db="EMBL/GenBank/DDBJ databases">
        <title>Draft genome sequence of Paludibacter jiangxiensis strain NM7.</title>
        <authorList>
            <person name="Qiu Y."/>
            <person name="Matsuura N."/>
            <person name="Ohashi A."/>
            <person name="Tourlousse M.D."/>
            <person name="Sekiguchi Y."/>
        </authorList>
    </citation>
    <scope>NUCLEOTIDE SEQUENCE [LARGE SCALE GENOMIC DNA]</scope>
    <source>
        <strain evidence="3">NM7</strain>
    </source>
</reference>
<dbReference type="EMBL" id="BDCR01000003">
    <property type="protein sequence ID" value="GAT62710.1"/>
    <property type="molecule type" value="Genomic_DNA"/>
</dbReference>
<dbReference type="RefSeq" id="WP_068703267.1">
    <property type="nucleotide sequence ID" value="NZ_BDCR01000003.1"/>
</dbReference>
<evidence type="ECO:0000313" key="2">
    <source>
        <dbReference type="EMBL" id="GAT62710.1"/>
    </source>
</evidence>
<reference evidence="3" key="2">
    <citation type="journal article" date="2017" name="Genome Announc.">
        <title>Draft genome sequence of Paludibacter jiangxiensis NM7(T), a propionate-producing fermentative bacterium.</title>
        <authorList>
            <person name="Qiu Y.-L."/>
            <person name="Tourlousse D.M."/>
            <person name="Matsuura N."/>
            <person name="Ohashi A."/>
            <person name="Sekiguchi Y."/>
        </authorList>
    </citation>
    <scope>NUCLEOTIDE SEQUENCE [LARGE SCALE GENOMIC DNA]</scope>
    <source>
        <strain evidence="3">NM7</strain>
    </source>
</reference>
<feature type="chain" id="PRO_5007905060" evidence="1">
    <location>
        <begin position="22"/>
        <end position="119"/>
    </location>
</feature>
<keyword evidence="1" id="KW-0732">Signal</keyword>
<dbReference type="AlphaFoldDB" id="A0A170ZIU2"/>
<dbReference type="Proteomes" id="UP000076586">
    <property type="component" value="Unassembled WGS sequence"/>
</dbReference>
<sequence>MNYQKWTLALLFITTFTVAQSQNIGKTKLEWNYNGTLDNVLKAIGDDYDIHFVYDSLQLQNIDVTYYAFEENTLSRLFEEWKNQWNLFTYVEKDRTVLITNKPLTHNQRKEWITAVAKK</sequence>